<evidence type="ECO:0000256" key="2">
    <source>
        <dbReference type="ARBA" id="ARBA00023235"/>
    </source>
</evidence>
<dbReference type="InterPro" id="IPR002942">
    <property type="entry name" value="S4_RNA-bd"/>
</dbReference>
<keyword evidence="2" id="KW-0413">Isomerase</keyword>
<dbReference type="PANTHER" id="PTHR21600:SF44">
    <property type="entry name" value="RIBOSOMAL LARGE SUBUNIT PSEUDOURIDINE SYNTHASE D"/>
    <property type="match status" value="1"/>
</dbReference>
<protein>
    <submittedName>
        <fullName evidence="5">Ribosomal large subunit pseudouridine synthase D</fullName>
    </submittedName>
</protein>
<dbReference type="Pfam" id="PF01479">
    <property type="entry name" value="S4"/>
    <property type="match status" value="1"/>
</dbReference>
<dbReference type="PROSITE" id="PS01129">
    <property type="entry name" value="PSI_RLU"/>
    <property type="match status" value="1"/>
</dbReference>
<dbReference type="PROSITE" id="PS50889">
    <property type="entry name" value="S4"/>
    <property type="match status" value="1"/>
</dbReference>
<dbReference type="Gene3D" id="3.10.290.10">
    <property type="entry name" value="RNA-binding S4 domain"/>
    <property type="match status" value="1"/>
</dbReference>
<dbReference type="RefSeq" id="WP_052564383.1">
    <property type="nucleotide sequence ID" value="NZ_BAFN01000001.1"/>
</dbReference>
<evidence type="ECO:0000259" key="4">
    <source>
        <dbReference type="SMART" id="SM00363"/>
    </source>
</evidence>
<dbReference type="InterPro" id="IPR020103">
    <property type="entry name" value="PsdUridine_synth_cat_dom_sf"/>
</dbReference>
<comment type="caution">
    <text evidence="5">The sequence shown here is derived from an EMBL/GenBank/DDBJ whole genome shotgun (WGS) entry which is preliminary data.</text>
</comment>
<gene>
    <name evidence="5" type="ORF">BROSI_A2898</name>
</gene>
<accession>A0ABQ0K0X2</accession>
<feature type="domain" description="RNA-binding S4" evidence="4">
    <location>
        <begin position="14"/>
        <end position="75"/>
    </location>
</feature>
<comment type="similarity">
    <text evidence="1">Belongs to the pseudouridine synthase RluA family.</text>
</comment>
<dbReference type="CDD" id="cd02869">
    <property type="entry name" value="PseudoU_synth_RluA_like"/>
    <property type="match status" value="1"/>
</dbReference>
<organism evidence="5 6">
    <name type="scientific">Candidatus Brocadia sinica JPN1</name>
    <dbReference type="NCBI Taxonomy" id="1197129"/>
    <lineage>
        <taxon>Bacteria</taxon>
        <taxon>Pseudomonadati</taxon>
        <taxon>Planctomycetota</taxon>
        <taxon>Candidatus Brocadiia</taxon>
        <taxon>Candidatus Brocadiales</taxon>
        <taxon>Candidatus Brocadiaceae</taxon>
        <taxon>Candidatus Brocadia</taxon>
    </lineage>
</organism>
<dbReference type="SUPFAM" id="SSF55174">
    <property type="entry name" value="Alpha-L RNA-binding motif"/>
    <property type="match status" value="1"/>
</dbReference>
<dbReference type="Pfam" id="PF00849">
    <property type="entry name" value="PseudoU_synth_2"/>
    <property type="match status" value="1"/>
</dbReference>
<dbReference type="CDD" id="cd00165">
    <property type="entry name" value="S4"/>
    <property type="match status" value="1"/>
</dbReference>
<dbReference type="SMART" id="SM00363">
    <property type="entry name" value="S4"/>
    <property type="match status" value="1"/>
</dbReference>
<dbReference type="InterPro" id="IPR006224">
    <property type="entry name" value="PsdUridine_synth_RluA-like_CS"/>
</dbReference>
<keyword evidence="3" id="KW-0694">RNA-binding</keyword>
<evidence type="ECO:0000256" key="3">
    <source>
        <dbReference type="PROSITE-ProRule" id="PRU00182"/>
    </source>
</evidence>
<proteinExistence type="inferred from homology"/>
<dbReference type="SUPFAM" id="SSF55120">
    <property type="entry name" value="Pseudouridine synthase"/>
    <property type="match status" value="1"/>
</dbReference>
<evidence type="ECO:0000313" key="5">
    <source>
        <dbReference type="EMBL" id="GAN34362.1"/>
    </source>
</evidence>
<evidence type="ECO:0000256" key="1">
    <source>
        <dbReference type="ARBA" id="ARBA00010876"/>
    </source>
</evidence>
<dbReference type="Gene3D" id="3.30.2350.10">
    <property type="entry name" value="Pseudouridine synthase"/>
    <property type="match status" value="1"/>
</dbReference>
<evidence type="ECO:0000313" key="6">
    <source>
        <dbReference type="Proteomes" id="UP000032309"/>
    </source>
</evidence>
<keyword evidence="6" id="KW-1185">Reference proteome</keyword>
<reference evidence="6" key="1">
    <citation type="journal article" date="2015" name="Genome Announc.">
        <title>Draft Genome Sequence of an Anaerobic Ammonium-Oxidizing Bacterium, "Candidatus Brocadia sinica".</title>
        <authorList>
            <person name="Oshiki M."/>
            <person name="Shinyako-Hata K."/>
            <person name="Satoh H."/>
            <person name="Okabe S."/>
        </authorList>
    </citation>
    <scope>NUCLEOTIDE SEQUENCE [LARGE SCALE GENOMIC DNA]</scope>
    <source>
        <strain evidence="6">JPN1</strain>
    </source>
</reference>
<dbReference type="Proteomes" id="UP000032309">
    <property type="component" value="Unassembled WGS sequence"/>
</dbReference>
<dbReference type="InterPro" id="IPR050188">
    <property type="entry name" value="RluA_PseudoU_synthase"/>
</dbReference>
<dbReference type="InterPro" id="IPR006145">
    <property type="entry name" value="PsdUridine_synth_RsuA/RluA"/>
</dbReference>
<dbReference type="PANTHER" id="PTHR21600">
    <property type="entry name" value="MITOCHONDRIAL RNA PSEUDOURIDINE SYNTHASE"/>
    <property type="match status" value="1"/>
</dbReference>
<name>A0ABQ0K0X2_9BACT</name>
<sequence length="274" mass="31848">MQKLIFTREDDIHTLLHFIARKLTLSKKKAKQLLDERLVFVNKRRVWIASYQLHKGDVVEILTKEVKSQKFQKSTILYKDDHYLVVSKPPAMVTNGPESLESNLRVYFQDNHIQAVHRLDKDTSGAVIFATNKDAFERMKELFKKNLLKKVYRVIVRGSIGKQTFTIDSPIHGQKAMTHVRLLKKGKDASYLEVNIETGRTHQIRIHLTSVGHPVIGETEYDRKPIERPLLRRIRRQMLHAYQISFIHPYTQKIVSITAETPGDFNQCLKLLGL</sequence>
<dbReference type="InterPro" id="IPR036986">
    <property type="entry name" value="S4_RNA-bd_sf"/>
</dbReference>
<dbReference type="EMBL" id="BAFN01000001">
    <property type="protein sequence ID" value="GAN34362.1"/>
    <property type="molecule type" value="Genomic_DNA"/>
</dbReference>